<dbReference type="EMBL" id="BAABFA010000011">
    <property type="protein sequence ID" value="GAA4465911.1"/>
    <property type="molecule type" value="Genomic_DNA"/>
</dbReference>
<dbReference type="Pfam" id="PF00440">
    <property type="entry name" value="TetR_N"/>
    <property type="match status" value="1"/>
</dbReference>
<evidence type="ECO:0000256" key="3">
    <source>
        <dbReference type="ARBA" id="ARBA00023125"/>
    </source>
</evidence>
<evidence type="ECO:0000313" key="7">
    <source>
        <dbReference type="EMBL" id="GAA4465911.1"/>
    </source>
</evidence>
<evidence type="ECO:0000256" key="2">
    <source>
        <dbReference type="ARBA" id="ARBA00023015"/>
    </source>
</evidence>
<feature type="DNA-binding region" description="H-T-H motif" evidence="5">
    <location>
        <begin position="24"/>
        <end position="43"/>
    </location>
</feature>
<evidence type="ECO:0000259" key="6">
    <source>
        <dbReference type="PROSITE" id="PS50977"/>
    </source>
</evidence>
<keyword evidence="8" id="KW-1185">Reference proteome</keyword>
<dbReference type="PROSITE" id="PS50977">
    <property type="entry name" value="HTH_TETR_2"/>
    <property type="match status" value="1"/>
</dbReference>
<protein>
    <recommendedName>
        <fullName evidence="6">HTH tetR-type domain-containing protein</fullName>
    </recommendedName>
</protein>
<dbReference type="InterPro" id="IPR009057">
    <property type="entry name" value="Homeodomain-like_sf"/>
</dbReference>
<keyword evidence="2" id="KW-0805">Transcription regulation</keyword>
<dbReference type="PANTHER" id="PTHR30055:SF175">
    <property type="entry name" value="HTH-TYPE TRANSCRIPTIONAL REPRESSOR KSTR2"/>
    <property type="match status" value="1"/>
</dbReference>
<dbReference type="PANTHER" id="PTHR30055">
    <property type="entry name" value="HTH-TYPE TRANSCRIPTIONAL REGULATOR RUTR"/>
    <property type="match status" value="1"/>
</dbReference>
<evidence type="ECO:0000256" key="5">
    <source>
        <dbReference type="PROSITE-ProRule" id="PRU00335"/>
    </source>
</evidence>
<dbReference type="Proteomes" id="UP001500067">
    <property type="component" value="Unassembled WGS sequence"/>
</dbReference>
<evidence type="ECO:0000313" key="8">
    <source>
        <dbReference type="Proteomes" id="UP001500067"/>
    </source>
</evidence>
<organism evidence="7 8">
    <name type="scientific">Nemorincola caseinilytica</name>
    <dbReference type="NCBI Taxonomy" id="2054315"/>
    <lineage>
        <taxon>Bacteria</taxon>
        <taxon>Pseudomonadati</taxon>
        <taxon>Bacteroidota</taxon>
        <taxon>Chitinophagia</taxon>
        <taxon>Chitinophagales</taxon>
        <taxon>Chitinophagaceae</taxon>
        <taxon>Nemorincola</taxon>
    </lineage>
</organism>
<feature type="domain" description="HTH tetR-type" evidence="6">
    <location>
        <begin position="1"/>
        <end position="61"/>
    </location>
</feature>
<keyword evidence="1" id="KW-0678">Repressor</keyword>
<keyword evidence="3 5" id="KW-0238">DNA-binding</keyword>
<reference evidence="8" key="1">
    <citation type="journal article" date="2019" name="Int. J. Syst. Evol. Microbiol.">
        <title>The Global Catalogue of Microorganisms (GCM) 10K type strain sequencing project: providing services to taxonomists for standard genome sequencing and annotation.</title>
        <authorList>
            <consortium name="The Broad Institute Genomics Platform"/>
            <consortium name="The Broad Institute Genome Sequencing Center for Infectious Disease"/>
            <person name="Wu L."/>
            <person name="Ma J."/>
        </authorList>
    </citation>
    <scope>NUCLEOTIDE SEQUENCE [LARGE SCALE GENOMIC DNA]</scope>
    <source>
        <strain evidence="8">JCM 32105</strain>
    </source>
</reference>
<accession>A0ABP8NGD9</accession>
<gene>
    <name evidence="7" type="ORF">GCM10023093_18930</name>
</gene>
<dbReference type="InterPro" id="IPR050109">
    <property type="entry name" value="HTH-type_TetR-like_transc_reg"/>
</dbReference>
<dbReference type="InterPro" id="IPR001647">
    <property type="entry name" value="HTH_TetR"/>
</dbReference>
<sequence>METLEKILTSAIELFSQYGFKSITMDDIARRAGISKKTLYQHFANKQEVVNESVAWYKNNTTENCVVVLKDAENAVEAMVRILAFFDDLYKRLNPMALFEMQRFFPDAYKQFRDLLVERDVQLVRENIKQGMKEGHYRENLNADLLARYRIETSLMALHPNLLVSDRANLMSVALEIGEHFMYGMMTPQGTELYLKYKEQYLKQATAPTI</sequence>
<evidence type="ECO:0000256" key="4">
    <source>
        <dbReference type="ARBA" id="ARBA00023163"/>
    </source>
</evidence>
<dbReference type="SUPFAM" id="SSF46689">
    <property type="entry name" value="Homeodomain-like"/>
    <property type="match status" value="1"/>
</dbReference>
<proteinExistence type="predicted"/>
<dbReference type="InterPro" id="IPR036271">
    <property type="entry name" value="Tet_transcr_reg_TetR-rel_C_sf"/>
</dbReference>
<name>A0ABP8NGD9_9BACT</name>
<comment type="caution">
    <text evidence="7">The sequence shown here is derived from an EMBL/GenBank/DDBJ whole genome shotgun (WGS) entry which is preliminary data.</text>
</comment>
<dbReference type="Gene3D" id="1.10.357.10">
    <property type="entry name" value="Tetracycline Repressor, domain 2"/>
    <property type="match status" value="1"/>
</dbReference>
<evidence type="ECO:0000256" key="1">
    <source>
        <dbReference type="ARBA" id="ARBA00022491"/>
    </source>
</evidence>
<dbReference type="SUPFAM" id="SSF48498">
    <property type="entry name" value="Tetracyclin repressor-like, C-terminal domain"/>
    <property type="match status" value="1"/>
</dbReference>
<dbReference type="Gene3D" id="1.10.10.60">
    <property type="entry name" value="Homeodomain-like"/>
    <property type="match status" value="1"/>
</dbReference>
<dbReference type="PRINTS" id="PR00455">
    <property type="entry name" value="HTHTETR"/>
</dbReference>
<keyword evidence="4" id="KW-0804">Transcription</keyword>
<dbReference type="RefSeq" id="WP_345082147.1">
    <property type="nucleotide sequence ID" value="NZ_BAABFA010000011.1"/>
</dbReference>